<evidence type="ECO:0000313" key="1">
    <source>
        <dbReference type="EMBL" id="CBX29535.1"/>
    </source>
</evidence>
<proteinExistence type="predicted"/>
<protein>
    <submittedName>
        <fullName evidence="1">Uncharacterized protein</fullName>
    </submittedName>
</protein>
<organism evidence="1">
    <name type="scientific">uncultured Desulfobacterium sp</name>
    <dbReference type="NCBI Taxonomy" id="201089"/>
    <lineage>
        <taxon>Bacteria</taxon>
        <taxon>Pseudomonadati</taxon>
        <taxon>Thermodesulfobacteriota</taxon>
        <taxon>Desulfobacteria</taxon>
        <taxon>Desulfobacterales</taxon>
        <taxon>Desulfobacteriaceae</taxon>
        <taxon>Desulfobacterium</taxon>
        <taxon>environmental samples</taxon>
    </lineage>
</organism>
<reference evidence="1" key="1">
    <citation type="journal article" date="2011" name="Environ. Microbiol.">
        <title>Genomic insights into the metabolic potential of the polycyclic aromatic hydrocarbon degrading sulfate-reducing Deltaproteobacterium N47.</title>
        <authorList>
            <person name="Bergmann F."/>
            <person name="Selesi D."/>
            <person name="Weinmaier T."/>
            <person name="Tischler P."/>
            <person name="Rattei T."/>
            <person name="Meckenstock R.U."/>
        </authorList>
    </citation>
    <scope>NUCLEOTIDE SEQUENCE</scope>
</reference>
<dbReference type="EMBL" id="FR695872">
    <property type="protein sequence ID" value="CBX29535.1"/>
    <property type="molecule type" value="Genomic_DNA"/>
</dbReference>
<sequence>MQALFYMDKCHGNSEEILNNFTDNFNPPEDILPFFTGLSMVL</sequence>
<accession>E1YG41</accession>
<gene>
    <name evidence="1" type="ORF">N47_J05160</name>
</gene>
<name>E1YG41_9BACT</name>
<dbReference type="AlphaFoldDB" id="E1YG41"/>